<organism evidence="2 3">
    <name type="scientific">Desulfolutivibrio sulfodismutans</name>
    <dbReference type="NCBI Taxonomy" id="63561"/>
    <lineage>
        <taxon>Bacteria</taxon>
        <taxon>Pseudomonadati</taxon>
        <taxon>Thermodesulfobacteriota</taxon>
        <taxon>Desulfovibrionia</taxon>
        <taxon>Desulfovibrionales</taxon>
        <taxon>Desulfovibrionaceae</taxon>
        <taxon>Desulfolutivibrio</taxon>
    </lineage>
</organism>
<keyword evidence="3" id="KW-1185">Reference proteome</keyword>
<feature type="region of interest" description="Disordered" evidence="1">
    <location>
        <begin position="1"/>
        <end position="21"/>
    </location>
</feature>
<name>A0A7K3NNV0_9BACT</name>
<comment type="caution">
    <text evidence="2">The sequence shown here is derived from an EMBL/GenBank/DDBJ whole genome shotgun (WGS) entry which is preliminary data.</text>
</comment>
<evidence type="ECO:0000313" key="3">
    <source>
        <dbReference type="Proteomes" id="UP000469724"/>
    </source>
</evidence>
<protein>
    <submittedName>
        <fullName evidence="2">Uncharacterized protein</fullName>
    </submittedName>
</protein>
<sequence>MRNELTESARPGTSPANRPPRRGAMLRLLALGAAMAVCLAVTPGLGLAQEDYSFIGIDDAKQVPLFITRLQKAVADGDKQAVAKLVSYPLMVVIAGKDVELDGEAAFVKHYDQIMTEALKKSVLGQSLKPEDVFVNKQGVMVGDSGQIWVLPDGDALRISEIREP</sequence>
<evidence type="ECO:0000313" key="2">
    <source>
        <dbReference type="EMBL" id="NDY57851.1"/>
    </source>
</evidence>
<dbReference type="Proteomes" id="UP000469724">
    <property type="component" value="Unassembled WGS sequence"/>
</dbReference>
<dbReference type="EMBL" id="JAAGRQ010000065">
    <property type="protein sequence ID" value="NDY57851.1"/>
    <property type="molecule type" value="Genomic_DNA"/>
</dbReference>
<dbReference type="RefSeq" id="WP_163302932.1">
    <property type="nucleotide sequence ID" value="NZ_JAAGRQ010000065.1"/>
</dbReference>
<reference evidence="2 3" key="1">
    <citation type="submission" date="2020-02" db="EMBL/GenBank/DDBJ databases">
        <title>Comparative genomics of sulfur disproportionating microorganisms.</title>
        <authorList>
            <person name="Ward L.M."/>
            <person name="Bertran E."/>
            <person name="Johnston D.T."/>
        </authorList>
    </citation>
    <scope>NUCLEOTIDE SEQUENCE [LARGE SCALE GENOMIC DNA]</scope>
    <source>
        <strain evidence="2 3">DSM 3696</strain>
    </source>
</reference>
<gene>
    <name evidence="2" type="ORF">G3N56_14035</name>
</gene>
<accession>A0A7K3NNV0</accession>
<evidence type="ECO:0000256" key="1">
    <source>
        <dbReference type="SAM" id="MobiDB-lite"/>
    </source>
</evidence>
<dbReference type="AlphaFoldDB" id="A0A7K3NNV0"/>
<proteinExistence type="predicted"/>